<feature type="region of interest" description="Disordered" evidence="4">
    <location>
        <begin position="221"/>
        <end position="282"/>
    </location>
</feature>
<gene>
    <name evidence="6" type="ORF">BP6252_01094</name>
</gene>
<feature type="compositionally biased region" description="Basic and acidic residues" evidence="4">
    <location>
        <begin position="221"/>
        <end position="230"/>
    </location>
</feature>
<dbReference type="GO" id="GO:0016579">
    <property type="term" value="P:protein deubiquitination"/>
    <property type="evidence" value="ECO:0007669"/>
    <property type="project" value="TreeGrafter"/>
</dbReference>
<dbReference type="PANTHER" id="PTHR12378">
    <property type="entry name" value="DESUMOYLATING ISOPEPTIDASE"/>
    <property type="match status" value="1"/>
</dbReference>
<reference evidence="6 7" key="1">
    <citation type="journal article" date="2018" name="IMA Fungus">
        <title>IMA Genome-F 9: Draft genome sequence of Annulohypoxylon stygium, Aspergillus mulundensis, Berkeleyomyces basicola (syn. Thielaviopsis basicola), Ceratocystis smalleyi, two Cercospora beticola strains, Coleophoma cylindrospora, Fusarium fracticaudum, Phialophora cf. hyalina, and Morchella septimelata.</title>
        <authorList>
            <person name="Wingfield B.D."/>
            <person name="Bills G.F."/>
            <person name="Dong Y."/>
            <person name="Huang W."/>
            <person name="Nel W.J."/>
            <person name="Swalarsk-Parry B.S."/>
            <person name="Vaghefi N."/>
            <person name="Wilken P.M."/>
            <person name="An Z."/>
            <person name="de Beer Z.W."/>
            <person name="De Vos L."/>
            <person name="Chen L."/>
            <person name="Duong T.A."/>
            <person name="Gao Y."/>
            <person name="Hammerbacher A."/>
            <person name="Kikkert J.R."/>
            <person name="Li Y."/>
            <person name="Li H."/>
            <person name="Li K."/>
            <person name="Li Q."/>
            <person name="Liu X."/>
            <person name="Ma X."/>
            <person name="Naidoo K."/>
            <person name="Pethybridge S.J."/>
            <person name="Sun J."/>
            <person name="Steenkamp E.T."/>
            <person name="van der Nest M.A."/>
            <person name="van Wyk S."/>
            <person name="Wingfield M.J."/>
            <person name="Xiong C."/>
            <person name="Yue Q."/>
            <person name="Zhang X."/>
        </authorList>
    </citation>
    <scope>NUCLEOTIDE SEQUENCE [LARGE SCALE GENOMIC DNA]</scope>
    <source>
        <strain evidence="6 7">BP6252</strain>
    </source>
</reference>
<organism evidence="6 7">
    <name type="scientific">Coleophoma cylindrospora</name>
    <dbReference type="NCBI Taxonomy" id="1849047"/>
    <lineage>
        <taxon>Eukaryota</taxon>
        <taxon>Fungi</taxon>
        <taxon>Dikarya</taxon>
        <taxon>Ascomycota</taxon>
        <taxon>Pezizomycotina</taxon>
        <taxon>Leotiomycetes</taxon>
        <taxon>Helotiales</taxon>
        <taxon>Dermateaceae</taxon>
        <taxon>Coleophoma</taxon>
    </lineage>
</organism>
<feature type="domain" description="PPPDE" evidence="5">
    <location>
        <begin position="22"/>
        <end position="190"/>
    </location>
</feature>
<evidence type="ECO:0000313" key="7">
    <source>
        <dbReference type="Proteomes" id="UP000256645"/>
    </source>
</evidence>
<proteinExistence type="inferred from homology"/>
<dbReference type="Proteomes" id="UP000256645">
    <property type="component" value="Unassembled WGS sequence"/>
</dbReference>
<accession>A0A3D8SRY7</accession>
<dbReference type="OrthoDB" id="412286at2759"/>
<dbReference type="InterPro" id="IPR042266">
    <property type="entry name" value="PPPDE_sf"/>
</dbReference>
<protein>
    <recommendedName>
        <fullName evidence="5">PPPDE domain-containing protein</fullName>
    </recommendedName>
</protein>
<evidence type="ECO:0000256" key="4">
    <source>
        <dbReference type="SAM" id="MobiDB-lite"/>
    </source>
</evidence>
<evidence type="ECO:0000259" key="5">
    <source>
        <dbReference type="PROSITE" id="PS51858"/>
    </source>
</evidence>
<evidence type="ECO:0000256" key="2">
    <source>
        <dbReference type="ARBA" id="ARBA00022670"/>
    </source>
</evidence>
<dbReference type="InterPro" id="IPR008580">
    <property type="entry name" value="PPPDE_dom"/>
</dbReference>
<dbReference type="GO" id="GO:0101005">
    <property type="term" value="F:deubiquitinase activity"/>
    <property type="evidence" value="ECO:0007669"/>
    <property type="project" value="TreeGrafter"/>
</dbReference>
<dbReference type="EMBL" id="PDLM01000001">
    <property type="protein sequence ID" value="RDW89062.1"/>
    <property type="molecule type" value="Genomic_DNA"/>
</dbReference>
<comment type="similarity">
    <text evidence="1">Belongs to the DeSI family.</text>
</comment>
<dbReference type="PANTHER" id="PTHR12378:SF80">
    <property type="entry name" value="IP06716P-RELATED"/>
    <property type="match status" value="1"/>
</dbReference>
<dbReference type="STRING" id="1849047.A0A3D8SRY7"/>
<sequence>MSSKKSSRKVSGHRSTLSLQKTEIVINVYDLLPALSSREPPQPVFKSFEYDNADTPAKQPGRLASMLWTIGASLLHTAVVINHKEYAFGGHDKRGMTGVYWTKPRSEPPGGTFKCEILHGFTVSPQAEIENIIKEASEVFQGTAYNLLSKNCNHFTDYLCQKLTGRPGPSWLNRAASIGVALPCVVPREWIAPPDFDTADGELLEDEEHLSHERSRMLYDTDTSLRRQSHENNILGDLTEDQEWDSQEERRQGGSGKGKASMKDTSGRIVPASERAPLPRTR</sequence>
<comment type="caution">
    <text evidence="6">The sequence shown here is derived from an EMBL/GenBank/DDBJ whole genome shotgun (WGS) entry which is preliminary data.</text>
</comment>
<dbReference type="Pfam" id="PF05903">
    <property type="entry name" value="Peptidase_C97"/>
    <property type="match status" value="1"/>
</dbReference>
<dbReference type="PROSITE" id="PS51858">
    <property type="entry name" value="PPPDE"/>
    <property type="match status" value="1"/>
</dbReference>
<evidence type="ECO:0000256" key="1">
    <source>
        <dbReference type="ARBA" id="ARBA00008140"/>
    </source>
</evidence>
<dbReference type="SMART" id="SM01179">
    <property type="entry name" value="DUF862"/>
    <property type="match status" value="1"/>
</dbReference>
<keyword evidence="7" id="KW-1185">Reference proteome</keyword>
<evidence type="ECO:0000313" key="6">
    <source>
        <dbReference type="EMBL" id="RDW89062.1"/>
    </source>
</evidence>
<keyword evidence="3" id="KW-0378">Hydrolase</keyword>
<keyword evidence="2" id="KW-0645">Protease</keyword>
<dbReference type="GO" id="GO:0006508">
    <property type="term" value="P:proteolysis"/>
    <property type="evidence" value="ECO:0007669"/>
    <property type="project" value="UniProtKB-KW"/>
</dbReference>
<dbReference type="Gene3D" id="3.90.1720.30">
    <property type="entry name" value="PPPDE domains"/>
    <property type="match status" value="1"/>
</dbReference>
<evidence type="ECO:0000256" key="3">
    <source>
        <dbReference type="ARBA" id="ARBA00022801"/>
    </source>
</evidence>
<dbReference type="AlphaFoldDB" id="A0A3D8SRY7"/>
<name>A0A3D8SRY7_9HELO</name>